<evidence type="ECO:0000313" key="2">
    <source>
        <dbReference type="Proteomes" id="UP000709295"/>
    </source>
</evidence>
<gene>
    <name evidence="1" type="ORF">JG688_00013367</name>
</gene>
<proteinExistence type="predicted"/>
<name>A0A8J5I9T4_9STRA</name>
<accession>A0A8J5I9T4</accession>
<sequence>MGDAEDAQINGVEQTLAAPCASAPSKPELHYLICFFHVVENVKNNSKYLVYRQIYEMHYARDATEFATIQERADALWRAVPEMKLCALLKKVISLSDHRSVLHPNFATKAKPTTTLIARAKRLLKAKKIVISQLRHSVQFLLEDASGRSSEFHCRSLIDPRENAKNAEEGEWNNRRMERLGQPMIDWTVNLSTGACG</sequence>
<dbReference type="Proteomes" id="UP000709295">
    <property type="component" value="Unassembled WGS sequence"/>
</dbReference>
<reference evidence="1" key="1">
    <citation type="submission" date="2021-01" db="EMBL/GenBank/DDBJ databases">
        <title>Phytophthora aleatoria, a newly-described species from Pinus radiata is distinct from Phytophthora cactorum isolates based on comparative genomics.</title>
        <authorList>
            <person name="Mcdougal R."/>
            <person name="Panda P."/>
            <person name="Williams N."/>
            <person name="Studholme D.J."/>
        </authorList>
    </citation>
    <scope>NUCLEOTIDE SEQUENCE</scope>
    <source>
        <strain evidence="1">NZFS 4037</strain>
    </source>
</reference>
<protein>
    <recommendedName>
        <fullName evidence="3">MULE transposase domain-containing protein</fullName>
    </recommendedName>
</protein>
<dbReference type="EMBL" id="JAENGY010001125">
    <property type="protein sequence ID" value="KAG6952246.1"/>
    <property type="molecule type" value="Genomic_DNA"/>
</dbReference>
<organism evidence="1 2">
    <name type="scientific">Phytophthora aleatoria</name>
    <dbReference type="NCBI Taxonomy" id="2496075"/>
    <lineage>
        <taxon>Eukaryota</taxon>
        <taxon>Sar</taxon>
        <taxon>Stramenopiles</taxon>
        <taxon>Oomycota</taxon>
        <taxon>Peronosporomycetes</taxon>
        <taxon>Peronosporales</taxon>
        <taxon>Peronosporaceae</taxon>
        <taxon>Phytophthora</taxon>
    </lineage>
</organism>
<comment type="caution">
    <text evidence="1">The sequence shown here is derived from an EMBL/GenBank/DDBJ whole genome shotgun (WGS) entry which is preliminary data.</text>
</comment>
<keyword evidence="2" id="KW-1185">Reference proteome</keyword>
<dbReference type="AlphaFoldDB" id="A0A8J5I9T4"/>
<evidence type="ECO:0000313" key="1">
    <source>
        <dbReference type="EMBL" id="KAG6952246.1"/>
    </source>
</evidence>
<evidence type="ECO:0008006" key="3">
    <source>
        <dbReference type="Google" id="ProtNLM"/>
    </source>
</evidence>